<dbReference type="Gene3D" id="3.30.565.10">
    <property type="entry name" value="Histidine kinase-like ATPase, C-terminal domain"/>
    <property type="match status" value="1"/>
</dbReference>
<dbReference type="FunFam" id="1.10.287.130:FF:000004">
    <property type="entry name" value="Ethylene receptor 1"/>
    <property type="match status" value="1"/>
</dbReference>
<dbReference type="SUPFAM" id="SSF55874">
    <property type="entry name" value="ATPase domain of HSP90 chaperone/DNA topoisomerase II/histidine kinase"/>
    <property type="match status" value="1"/>
</dbReference>
<reference evidence="22 23" key="1">
    <citation type="submission" date="2016-07" db="EMBL/GenBank/DDBJ databases">
        <title>Draft Genome Sequence of Oceanisphaera psychrotolerans, isolated from coastal sediment samples.</title>
        <authorList>
            <person name="Zhuo S."/>
            <person name="Ruan Z."/>
        </authorList>
    </citation>
    <scope>NUCLEOTIDE SEQUENCE [LARGE SCALE GENOMIC DNA]</scope>
    <source>
        <strain evidence="22 23">LAM-WHM-ZC</strain>
    </source>
</reference>
<feature type="domain" description="PAC" evidence="20">
    <location>
        <begin position="216"/>
        <end position="268"/>
    </location>
</feature>
<keyword evidence="14 17" id="KW-0472">Membrane</keyword>
<dbReference type="InterPro" id="IPR013656">
    <property type="entry name" value="PAS_4"/>
</dbReference>
<evidence type="ECO:0000256" key="8">
    <source>
        <dbReference type="ARBA" id="ARBA00022692"/>
    </source>
</evidence>
<feature type="modified residue" description="4-aspartylphosphate" evidence="16">
    <location>
        <position position="769"/>
    </location>
</feature>
<keyword evidence="5" id="KW-0997">Cell inner membrane</keyword>
<comment type="catalytic activity">
    <reaction evidence="1">
        <text>ATP + protein L-histidine = ADP + protein N-phospho-L-histidine.</text>
        <dbReference type="EC" id="2.7.13.3"/>
    </reaction>
</comment>
<evidence type="ECO:0000256" key="13">
    <source>
        <dbReference type="ARBA" id="ARBA00023012"/>
    </source>
</evidence>
<dbReference type="InterPro" id="IPR000700">
    <property type="entry name" value="PAS-assoc_C"/>
</dbReference>
<evidence type="ECO:0000256" key="11">
    <source>
        <dbReference type="ARBA" id="ARBA00022840"/>
    </source>
</evidence>
<evidence type="ECO:0000256" key="6">
    <source>
        <dbReference type="ARBA" id="ARBA00022553"/>
    </source>
</evidence>
<dbReference type="InterPro" id="IPR008207">
    <property type="entry name" value="Sig_transdc_His_kin_Hpt_dom"/>
</dbReference>
<dbReference type="EMBL" id="MDKE01000003">
    <property type="protein sequence ID" value="OIN14020.1"/>
    <property type="molecule type" value="Genomic_DNA"/>
</dbReference>
<dbReference type="Gene3D" id="3.40.50.2300">
    <property type="match status" value="1"/>
</dbReference>
<dbReference type="STRING" id="1414654.BFR47_08960"/>
<comment type="subcellular location">
    <subcellularLocation>
        <location evidence="2">Cell inner membrane</location>
        <topology evidence="2">Multi-pass membrane protein</topology>
    </subcellularLocation>
</comment>
<dbReference type="PROSITE" id="PS50113">
    <property type="entry name" value="PAC"/>
    <property type="match status" value="1"/>
</dbReference>
<dbReference type="InterPro" id="IPR036890">
    <property type="entry name" value="HATPase_C_sf"/>
</dbReference>
<dbReference type="PROSITE" id="PS50894">
    <property type="entry name" value="HPT"/>
    <property type="match status" value="1"/>
</dbReference>
<dbReference type="SMART" id="SM00073">
    <property type="entry name" value="HPT"/>
    <property type="match status" value="1"/>
</dbReference>
<dbReference type="SMART" id="SM00388">
    <property type="entry name" value="HisKA"/>
    <property type="match status" value="1"/>
</dbReference>
<dbReference type="InterPro" id="IPR011006">
    <property type="entry name" value="CheY-like_superfamily"/>
</dbReference>
<dbReference type="InterPro" id="IPR000014">
    <property type="entry name" value="PAS"/>
</dbReference>
<evidence type="ECO:0000256" key="9">
    <source>
        <dbReference type="ARBA" id="ARBA00022741"/>
    </source>
</evidence>
<dbReference type="Proteomes" id="UP000243073">
    <property type="component" value="Unassembled WGS sequence"/>
</dbReference>
<dbReference type="SMART" id="SM00387">
    <property type="entry name" value="HATPase_c"/>
    <property type="match status" value="1"/>
</dbReference>
<evidence type="ECO:0000313" key="23">
    <source>
        <dbReference type="Proteomes" id="UP000243073"/>
    </source>
</evidence>
<dbReference type="Pfam" id="PF00512">
    <property type="entry name" value="HisKA"/>
    <property type="match status" value="1"/>
</dbReference>
<sequence length="969" mass="106634">MPESATLADRRAALRGFAVGLIYLDDIYQPLQQQAAQLGMGVGLTHPDGNYLPLSGTMPAHNPSYTLLNSHVESLVGNALRLTSWDLQPWIPGNSTAMKIYLMGCVIILLLLSVYVLSAAGQHVRIGRQVAERTLKIARSEARLRGIIDAMPVFVGEMTPDGTLLECNGTALETFDLRREEVLDRPFEQTPWFTHSAALQARLRADIRMAAAGEVVRHDLELVAADGTLMTMDFILVPVRDEQGKVLKLIPSAVDISARRQVEVALLRSEQALHELNQQLEERVARRTRQLQDSEHFIRGVIDALPSHIAVLDQQGMILQTNRGWRRFATANGGDVAAVSEGKNYLAQCDYEQENGLNVAGLIGEVIAGLRTDAGFEYDCHGPDHQRWFHCRITRLAEAGKVWVVVSHDDISARKMAELSMAQQAEELEIRVEARTVELGAAQREAERANRAKSDFLATMSHEMRTPMNGVLGMLDVLERQNTQSGLEELIDIIRDSGRTLLSLIDDILDFSKIEAGRLELEQLPLALDPLIKEVCTVLMPTAEDKRVAVSCRIAPDVPQQIYGDPVRLRQIFYNLLGNAIKFSAGRPEQPGLAELSIELHSREPWCLKLAVNDNGIGIPPELQADVFNPFVQAESSTTRHFGGSGLGLAICRRLVDMMQGDISVQSTPGKGTTFTLMLPVQPVPEPVAVGPVLAETVSADPETDDALSPGTAVQQREQLILVAEDDPTNRKVIRQQLALLGYGSVVAEDGYQALQQWRNGGFSLLLTDLHMPEMDGYQLAAAIRREEQGPPMPILALTADVLRLGKHENSDLDDYLTKPISLDMLGATLQKWLSDSPPLESMQATETEEPVLELSVLYGQIGTDQEVIRELLAAYQVGLLDAGSALFTAHQEGDLASIAELAHRLKSSSRVVGALRLAELCAELEVQSQHRTQSELAPLFMQFESQTKRVEDCLSEILSEDSRASTIN</sequence>
<dbReference type="CDD" id="cd17546">
    <property type="entry name" value="REC_hyHK_CKI1_RcsC-like"/>
    <property type="match status" value="1"/>
</dbReference>
<keyword evidence="11" id="KW-0067">ATP-binding</keyword>
<feature type="domain" description="HPt" evidence="21">
    <location>
        <begin position="865"/>
        <end position="958"/>
    </location>
</feature>
<dbReference type="PRINTS" id="PR00344">
    <property type="entry name" value="BCTRLSENSOR"/>
</dbReference>
<feature type="transmembrane region" description="Helical" evidence="17">
    <location>
        <begin position="100"/>
        <end position="120"/>
    </location>
</feature>
<evidence type="ECO:0000256" key="5">
    <source>
        <dbReference type="ARBA" id="ARBA00022519"/>
    </source>
</evidence>
<proteinExistence type="predicted"/>
<dbReference type="SMART" id="SM00448">
    <property type="entry name" value="REC"/>
    <property type="match status" value="1"/>
</dbReference>
<accession>A0A1J4QKJ1</accession>
<dbReference type="Pfam" id="PF01627">
    <property type="entry name" value="Hpt"/>
    <property type="match status" value="1"/>
</dbReference>
<evidence type="ECO:0000256" key="10">
    <source>
        <dbReference type="ARBA" id="ARBA00022777"/>
    </source>
</evidence>
<dbReference type="Pfam" id="PF02518">
    <property type="entry name" value="HATPase_c"/>
    <property type="match status" value="1"/>
</dbReference>
<dbReference type="GO" id="GO:0005886">
    <property type="term" value="C:plasma membrane"/>
    <property type="evidence" value="ECO:0007669"/>
    <property type="project" value="UniProtKB-SubCell"/>
</dbReference>
<keyword evidence="8 17" id="KW-0812">Transmembrane</keyword>
<dbReference type="Gene3D" id="1.20.120.160">
    <property type="entry name" value="HPT domain"/>
    <property type="match status" value="1"/>
</dbReference>
<feature type="domain" description="Histidine kinase" evidence="18">
    <location>
        <begin position="459"/>
        <end position="683"/>
    </location>
</feature>
<evidence type="ECO:0000256" key="14">
    <source>
        <dbReference type="ARBA" id="ARBA00023136"/>
    </source>
</evidence>
<dbReference type="EC" id="2.7.13.3" evidence="3"/>
<keyword evidence="7" id="KW-0808">Transferase</keyword>
<feature type="modified residue" description="Phosphohistidine" evidence="15">
    <location>
        <position position="904"/>
    </location>
</feature>
<keyword evidence="9" id="KW-0547">Nucleotide-binding</keyword>
<evidence type="ECO:0000256" key="15">
    <source>
        <dbReference type="PROSITE-ProRule" id="PRU00110"/>
    </source>
</evidence>
<dbReference type="Pfam" id="PF08448">
    <property type="entry name" value="PAS_4"/>
    <property type="match status" value="1"/>
</dbReference>
<dbReference type="CDD" id="cd00088">
    <property type="entry name" value="HPT"/>
    <property type="match status" value="1"/>
</dbReference>
<dbReference type="CDD" id="cd00082">
    <property type="entry name" value="HisKA"/>
    <property type="match status" value="1"/>
</dbReference>
<dbReference type="FunFam" id="3.30.565.10:FF:000010">
    <property type="entry name" value="Sensor histidine kinase RcsC"/>
    <property type="match status" value="1"/>
</dbReference>
<keyword evidence="12 17" id="KW-1133">Transmembrane helix</keyword>
<evidence type="ECO:0000256" key="17">
    <source>
        <dbReference type="SAM" id="Phobius"/>
    </source>
</evidence>
<dbReference type="PROSITE" id="PS50109">
    <property type="entry name" value="HIS_KIN"/>
    <property type="match status" value="1"/>
</dbReference>
<evidence type="ECO:0000256" key="3">
    <source>
        <dbReference type="ARBA" id="ARBA00012438"/>
    </source>
</evidence>
<gene>
    <name evidence="22" type="ORF">BFR47_08960</name>
</gene>
<evidence type="ECO:0000259" key="21">
    <source>
        <dbReference type="PROSITE" id="PS50894"/>
    </source>
</evidence>
<dbReference type="SUPFAM" id="SSF55785">
    <property type="entry name" value="PYP-like sensor domain (PAS domain)"/>
    <property type="match status" value="2"/>
</dbReference>
<organism evidence="22 23">
    <name type="scientific">Oceanisphaera psychrotolerans</name>
    <dbReference type="NCBI Taxonomy" id="1414654"/>
    <lineage>
        <taxon>Bacteria</taxon>
        <taxon>Pseudomonadati</taxon>
        <taxon>Pseudomonadota</taxon>
        <taxon>Gammaproteobacteria</taxon>
        <taxon>Aeromonadales</taxon>
        <taxon>Aeromonadaceae</taxon>
        <taxon>Oceanisphaera</taxon>
    </lineage>
</organism>
<dbReference type="Gene3D" id="3.30.450.20">
    <property type="entry name" value="PAS domain"/>
    <property type="match status" value="2"/>
</dbReference>
<evidence type="ECO:0000256" key="2">
    <source>
        <dbReference type="ARBA" id="ARBA00004429"/>
    </source>
</evidence>
<dbReference type="SUPFAM" id="SSF52172">
    <property type="entry name" value="CheY-like"/>
    <property type="match status" value="1"/>
</dbReference>
<dbReference type="GO" id="GO:0000155">
    <property type="term" value="F:phosphorelay sensor kinase activity"/>
    <property type="evidence" value="ECO:0007669"/>
    <property type="project" value="InterPro"/>
</dbReference>
<dbReference type="Pfam" id="PF00072">
    <property type="entry name" value="Response_reg"/>
    <property type="match status" value="1"/>
</dbReference>
<dbReference type="AlphaFoldDB" id="A0A1J4QKJ1"/>
<keyword evidence="23" id="KW-1185">Reference proteome</keyword>
<evidence type="ECO:0000256" key="4">
    <source>
        <dbReference type="ARBA" id="ARBA00022475"/>
    </source>
</evidence>
<dbReference type="InterPro" id="IPR003594">
    <property type="entry name" value="HATPase_dom"/>
</dbReference>
<evidence type="ECO:0000259" key="20">
    <source>
        <dbReference type="PROSITE" id="PS50113"/>
    </source>
</evidence>
<dbReference type="Gene3D" id="1.10.287.130">
    <property type="match status" value="1"/>
</dbReference>
<dbReference type="SUPFAM" id="SSF47384">
    <property type="entry name" value="Homodimeric domain of signal transducing histidine kinase"/>
    <property type="match status" value="1"/>
</dbReference>
<dbReference type="CDD" id="cd16922">
    <property type="entry name" value="HATPase_EvgS-ArcB-TorS-like"/>
    <property type="match status" value="1"/>
</dbReference>
<protein>
    <recommendedName>
        <fullName evidence="3">histidine kinase</fullName>
        <ecNumber evidence="3">2.7.13.3</ecNumber>
    </recommendedName>
</protein>
<evidence type="ECO:0000259" key="18">
    <source>
        <dbReference type="PROSITE" id="PS50109"/>
    </source>
</evidence>
<dbReference type="SUPFAM" id="SSF47226">
    <property type="entry name" value="Histidine-containing phosphotransfer domain, HPT domain"/>
    <property type="match status" value="1"/>
</dbReference>
<comment type="caution">
    <text evidence="22">The sequence shown here is derived from an EMBL/GenBank/DDBJ whole genome shotgun (WGS) entry which is preliminary data.</text>
</comment>
<evidence type="ECO:0000256" key="16">
    <source>
        <dbReference type="PROSITE-ProRule" id="PRU00169"/>
    </source>
</evidence>
<keyword evidence="10" id="KW-0418">Kinase</keyword>
<dbReference type="SMART" id="SM00091">
    <property type="entry name" value="PAS"/>
    <property type="match status" value="2"/>
</dbReference>
<dbReference type="PANTHER" id="PTHR43047">
    <property type="entry name" value="TWO-COMPONENT HISTIDINE PROTEIN KINASE"/>
    <property type="match status" value="1"/>
</dbReference>
<evidence type="ECO:0000256" key="7">
    <source>
        <dbReference type="ARBA" id="ARBA00022679"/>
    </source>
</evidence>
<evidence type="ECO:0000256" key="12">
    <source>
        <dbReference type="ARBA" id="ARBA00022989"/>
    </source>
</evidence>
<dbReference type="InterPro" id="IPR036641">
    <property type="entry name" value="HPT_dom_sf"/>
</dbReference>
<keyword evidence="6 16" id="KW-0597">Phosphoprotein</keyword>
<evidence type="ECO:0000256" key="1">
    <source>
        <dbReference type="ARBA" id="ARBA00000085"/>
    </source>
</evidence>
<dbReference type="InterPro" id="IPR004358">
    <property type="entry name" value="Sig_transdc_His_kin-like_C"/>
</dbReference>
<keyword evidence="13" id="KW-0902">Two-component regulatory system</keyword>
<feature type="domain" description="Response regulatory" evidence="19">
    <location>
        <begin position="720"/>
        <end position="834"/>
    </location>
</feature>
<dbReference type="InterPro" id="IPR005467">
    <property type="entry name" value="His_kinase_dom"/>
</dbReference>
<dbReference type="GO" id="GO:0005524">
    <property type="term" value="F:ATP binding"/>
    <property type="evidence" value="ECO:0007669"/>
    <property type="project" value="UniProtKB-KW"/>
</dbReference>
<dbReference type="PANTHER" id="PTHR43047:SF64">
    <property type="entry name" value="HISTIDINE KINASE CONTAINING CHEY-HOMOLOGOUS RECEIVER DOMAIN AND PAS DOMAIN-RELATED"/>
    <property type="match status" value="1"/>
</dbReference>
<dbReference type="PROSITE" id="PS50110">
    <property type="entry name" value="RESPONSE_REGULATORY"/>
    <property type="match status" value="1"/>
</dbReference>
<keyword evidence="4" id="KW-1003">Cell membrane</keyword>
<evidence type="ECO:0000313" key="22">
    <source>
        <dbReference type="EMBL" id="OIN14020.1"/>
    </source>
</evidence>
<dbReference type="InterPro" id="IPR035965">
    <property type="entry name" value="PAS-like_dom_sf"/>
</dbReference>
<dbReference type="InterPro" id="IPR003661">
    <property type="entry name" value="HisK_dim/P_dom"/>
</dbReference>
<dbReference type="InterPro" id="IPR036097">
    <property type="entry name" value="HisK_dim/P_sf"/>
</dbReference>
<name>A0A1J4QKJ1_9GAMM</name>
<dbReference type="CDD" id="cd00130">
    <property type="entry name" value="PAS"/>
    <property type="match status" value="1"/>
</dbReference>
<evidence type="ECO:0000259" key="19">
    <source>
        <dbReference type="PROSITE" id="PS50110"/>
    </source>
</evidence>
<dbReference type="NCBIfam" id="TIGR00229">
    <property type="entry name" value="sensory_box"/>
    <property type="match status" value="1"/>
</dbReference>
<dbReference type="InterPro" id="IPR001789">
    <property type="entry name" value="Sig_transdc_resp-reg_receiver"/>
</dbReference>